<evidence type="ECO:0000313" key="5">
    <source>
        <dbReference type="Proteomes" id="UP000031524"/>
    </source>
</evidence>
<reference evidence="4 5" key="1">
    <citation type="submission" date="2013-04" db="EMBL/GenBank/DDBJ databases">
        <title>Complete genome sequence of Corynebacterium humireducens DSM 45392(T), isolated from a wastewater-fed microbial fuel cell.</title>
        <authorList>
            <person name="Ruckert C."/>
            <person name="Albersmeier A."/>
            <person name="Kalinowski J."/>
        </authorList>
    </citation>
    <scope>NUCLEOTIDE SEQUENCE [LARGE SCALE GENOMIC DNA]</scope>
    <source>
        <strain evidence="5">MFC-5</strain>
    </source>
</reference>
<gene>
    <name evidence="4" type="ORF">B842_02135</name>
</gene>
<keyword evidence="2" id="KW-1133">Transmembrane helix</keyword>
<evidence type="ECO:0000256" key="2">
    <source>
        <dbReference type="SAM" id="Phobius"/>
    </source>
</evidence>
<evidence type="ECO:0000256" key="3">
    <source>
        <dbReference type="SAM" id="SignalP"/>
    </source>
</evidence>
<feature type="signal peptide" evidence="3">
    <location>
        <begin position="1"/>
        <end position="26"/>
    </location>
</feature>
<dbReference type="Proteomes" id="UP000031524">
    <property type="component" value="Chromosome"/>
</dbReference>
<proteinExistence type="predicted"/>
<accession>A0A0B5D0E2</accession>
<sequence>MFNKRIAAAVAGASLVPFAFLPTAVAGEGAEEIIKVGDQCYVEKVITEEKVVGTRTVAETGTRASDWQVGEVKGPQGWTFQQKAVGEGQDRANHAITANIPEGTPAGEYTAEALHFSFSKNQVSETVTFKVVEEDVTESSTRTERHEVPCMDETRTERGEGGEGDRTRGGEGQGNERGSESQVLGAGQENFVDFKVLAQQQAVNAPAAAPAAANTANTAAAAPAAAPATAAQAAQQQQLANTGISGVLTILAVGLLAAAGGAALILKRRAA</sequence>
<keyword evidence="2" id="KW-0472">Membrane</keyword>
<feature type="compositionally biased region" description="Basic and acidic residues" evidence="1">
    <location>
        <begin position="141"/>
        <end position="169"/>
    </location>
</feature>
<dbReference type="RefSeq" id="WP_040084935.1">
    <property type="nucleotide sequence ID" value="NZ_BCSU01000004.1"/>
</dbReference>
<evidence type="ECO:0000313" key="4">
    <source>
        <dbReference type="EMBL" id="AJE32280.1"/>
    </source>
</evidence>
<dbReference type="EMBL" id="CP005286">
    <property type="protein sequence ID" value="AJE32280.1"/>
    <property type="molecule type" value="Genomic_DNA"/>
</dbReference>
<protein>
    <recommendedName>
        <fullName evidence="6">Gram-positive cocci surface proteins LPxTG domain-containing protein</fullName>
    </recommendedName>
</protein>
<feature type="chain" id="PRO_5002099473" description="Gram-positive cocci surface proteins LPxTG domain-containing protein" evidence="3">
    <location>
        <begin position="27"/>
        <end position="271"/>
    </location>
</feature>
<name>A0A0B5D0E2_9CORY</name>
<dbReference type="AlphaFoldDB" id="A0A0B5D0E2"/>
<dbReference type="OrthoDB" id="9976259at2"/>
<keyword evidence="5" id="KW-1185">Reference proteome</keyword>
<feature type="region of interest" description="Disordered" evidence="1">
    <location>
        <begin position="136"/>
        <end position="182"/>
    </location>
</feature>
<keyword evidence="3" id="KW-0732">Signal</keyword>
<dbReference type="NCBIfam" id="TIGR01167">
    <property type="entry name" value="LPXTG_anchor"/>
    <property type="match status" value="1"/>
</dbReference>
<organism evidence="4 5">
    <name type="scientific">Corynebacterium humireducens NBRC 106098 = DSM 45392</name>
    <dbReference type="NCBI Taxonomy" id="1223515"/>
    <lineage>
        <taxon>Bacteria</taxon>
        <taxon>Bacillati</taxon>
        <taxon>Actinomycetota</taxon>
        <taxon>Actinomycetes</taxon>
        <taxon>Mycobacteriales</taxon>
        <taxon>Corynebacteriaceae</taxon>
        <taxon>Corynebacterium</taxon>
    </lineage>
</organism>
<keyword evidence="2" id="KW-0812">Transmembrane</keyword>
<dbReference type="HOGENOM" id="CLU_1025695_0_0_11"/>
<dbReference type="KEGG" id="chm:B842_02135"/>
<evidence type="ECO:0000256" key="1">
    <source>
        <dbReference type="SAM" id="MobiDB-lite"/>
    </source>
</evidence>
<feature type="transmembrane region" description="Helical" evidence="2">
    <location>
        <begin position="244"/>
        <end position="266"/>
    </location>
</feature>
<evidence type="ECO:0008006" key="6">
    <source>
        <dbReference type="Google" id="ProtNLM"/>
    </source>
</evidence>